<accession>A0A843YQN1</accession>
<keyword evidence="1" id="KW-0472">Membrane</keyword>
<feature type="transmembrane region" description="Helical" evidence="1">
    <location>
        <begin position="65"/>
        <end position="87"/>
    </location>
</feature>
<feature type="transmembrane region" description="Helical" evidence="1">
    <location>
        <begin position="39"/>
        <end position="59"/>
    </location>
</feature>
<dbReference type="Proteomes" id="UP000451565">
    <property type="component" value="Unassembled WGS sequence"/>
</dbReference>
<dbReference type="OrthoDB" id="9807941at2"/>
<reference evidence="2 3" key="1">
    <citation type="submission" date="2019-10" db="EMBL/GenBank/DDBJ databases">
        <title>Glaciimonas soli sp. nov., a psychrophilic bacterium isolated from the forest soil of a high elevation mountain in Taiwan.</title>
        <authorList>
            <person name="Wang L.-T."/>
            <person name="Shieh W.Y."/>
        </authorList>
    </citation>
    <scope>NUCLEOTIDE SEQUENCE [LARGE SCALE GENOMIC DNA]</scope>
    <source>
        <strain evidence="2 3">GS1</strain>
    </source>
</reference>
<keyword evidence="3" id="KW-1185">Reference proteome</keyword>
<evidence type="ECO:0000313" key="3">
    <source>
        <dbReference type="Proteomes" id="UP000451565"/>
    </source>
</evidence>
<dbReference type="EMBL" id="WINI01000006">
    <property type="protein sequence ID" value="MQR01390.1"/>
    <property type="molecule type" value="Genomic_DNA"/>
</dbReference>
<keyword evidence="1" id="KW-0812">Transmembrane</keyword>
<feature type="transmembrane region" description="Helical" evidence="1">
    <location>
        <begin position="6"/>
        <end position="27"/>
    </location>
</feature>
<protein>
    <submittedName>
        <fullName evidence="2">Uncharacterized protein</fullName>
    </submittedName>
</protein>
<dbReference type="AlphaFoldDB" id="A0A843YQN1"/>
<organism evidence="2 3">
    <name type="scientific">Glaciimonas soli</name>
    <dbReference type="NCBI Taxonomy" id="2590999"/>
    <lineage>
        <taxon>Bacteria</taxon>
        <taxon>Pseudomonadati</taxon>
        <taxon>Pseudomonadota</taxon>
        <taxon>Betaproteobacteria</taxon>
        <taxon>Burkholderiales</taxon>
        <taxon>Oxalobacteraceae</taxon>
        <taxon>Glaciimonas</taxon>
    </lineage>
</organism>
<comment type="caution">
    <text evidence="2">The sequence shown here is derived from an EMBL/GenBank/DDBJ whole genome shotgun (WGS) entry which is preliminary data.</text>
</comment>
<dbReference type="RefSeq" id="WP_153235009.1">
    <property type="nucleotide sequence ID" value="NZ_WINI01000006.1"/>
</dbReference>
<keyword evidence="1" id="KW-1133">Transmembrane helix</keyword>
<evidence type="ECO:0000313" key="2">
    <source>
        <dbReference type="EMBL" id="MQR01390.1"/>
    </source>
</evidence>
<sequence length="219" mass="24374">MSYLLETYWGWTLLSLVLGCVIGWMTSHTAKHFHWIARWLYAALWVFAAGVIVALLKLLPGRAGLWLETALLFFAAYIIGCLLSAWVKSLLSPAAATSANLVPDSYSAPLPDAIPATNASSVGSRPFGIERPIGTLDNLKLISGVGHKNEEVLHELGIYKFTQIAEWTMPEVHWVEHHFSFPNRVEREDWRGQARELAAGVETEFAKRVKEGKVDSSKD</sequence>
<proteinExistence type="predicted"/>
<name>A0A843YQN1_9BURK</name>
<gene>
    <name evidence="2" type="ORF">GEV47_11955</name>
</gene>
<evidence type="ECO:0000256" key="1">
    <source>
        <dbReference type="SAM" id="Phobius"/>
    </source>
</evidence>